<evidence type="ECO:0000313" key="6">
    <source>
        <dbReference type="Proteomes" id="UP000440304"/>
    </source>
</evidence>
<dbReference type="InterPro" id="IPR036388">
    <property type="entry name" value="WH-like_DNA-bd_sf"/>
</dbReference>
<dbReference type="PANTHER" id="PTHR43537">
    <property type="entry name" value="TRANSCRIPTIONAL REGULATOR, GNTR FAMILY"/>
    <property type="match status" value="1"/>
</dbReference>
<evidence type="ECO:0000256" key="1">
    <source>
        <dbReference type="ARBA" id="ARBA00023015"/>
    </source>
</evidence>
<reference evidence="5 6" key="1">
    <citation type="submission" date="2019-12" db="EMBL/GenBank/DDBJ databases">
        <title>Shinella granuli gen. nov., sp. nov., and proposal of the reclassification of Zoogloea ramigera ATCC 19623 as Shinella zoogloeoides sp. nov.</title>
        <authorList>
            <person name="Gao J."/>
        </authorList>
    </citation>
    <scope>NUCLEOTIDE SEQUENCE [LARGE SCALE GENOMIC DNA]</scope>
    <source>
        <strain evidence="5 6">DSM 287</strain>
    </source>
</reference>
<keyword evidence="2" id="KW-0238">DNA-binding</keyword>
<dbReference type="SUPFAM" id="SSF46785">
    <property type="entry name" value="Winged helix' DNA-binding domain"/>
    <property type="match status" value="1"/>
</dbReference>
<dbReference type="InterPro" id="IPR036390">
    <property type="entry name" value="WH_DNA-bd_sf"/>
</dbReference>
<dbReference type="Pfam" id="PF07729">
    <property type="entry name" value="FCD"/>
    <property type="match status" value="1"/>
</dbReference>
<dbReference type="AlphaFoldDB" id="A0A6N8T669"/>
<dbReference type="Proteomes" id="UP000440304">
    <property type="component" value="Unassembled WGS sequence"/>
</dbReference>
<name>A0A6N8T669_SHIZO</name>
<dbReference type="PROSITE" id="PS50949">
    <property type="entry name" value="HTH_GNTR"/>
    <property type="match status" value="1"/>
</dbReference>
<sequence length="206" mass="22607">MTETAASQAHLAYLALEGLIVTLKLKPGSLVTEKQLIELASHGRTPVREAIQKLEWQGLIAVRPRAGLQIAAIRPDDHAEVMATRRQLEPLAADLVARHAANDHRDRLIACAQTMTACSIQSDMEGFLAADKTFDEIMEEACPNRFLTAALAPLQTHSRRLWFARADHRHMDRSVDLHVKVIRAIGNGDGPAAASAMTDLLDHLSD</sequence>
<accession>A0A6N8T669</accession>
<feature type="domain" description="HTH gntR-type" evidence="4">
    <location>
        <begin position="6"/>
        <end position="73"/>
    </location>
</feature>
<dbReference type="InterPro" id="IPR008920">
    <property type="entry name" value="TF_FadR/GntR_C"/>
</dbReference>
<keyword evidence="3" id="KW-0804">Transcription</keyword>
<evidence type="ECO:0000313" key="5">
    <source>
        <dbReference type="EMBL" id="MXN98706.1"/>
    </source>
</evidence>
<dbReference type="Gene3D" id="1.10.10.10">
    <property type="entry name" value="Winged helix-like DNA-binding domain superfamily/Winged helix DNA-binding domain"/>
    <property type="match status" value="1"/>
</dbReference>
<evidence type="ECO:0000256" key="2">
    <source>
        <dbReference type="ARBA" id="ARBA00023125"/>
    </source>
</evidence>
<proteinExistence type="predicted"/>
<dbReference type="GO" id="GO:0003677">
    <property type="term" value="F:DNA binding"/>
    <property type="evidence" value="ECO:0007669"/>
    <property type="project" value="UniProtKB-KW"/>
</dbReference>
<dbReference type="GO" id="GO:0003700">
    <property type="term" value="F:DNA-binding transcription factor activity"/>
    <property type="evidence" value="ECO:0007669"/>
    <property type="project" value="InterPro"/>
</dbReference>
<dbReference type="RefSeq" id="WP_160784188.1">
    <property type="nucleotide sequence ID" value="NZ_CP086610.1"/>
</dbReference>
<dbReference type="EMBL" id="WUML01000001">
    <property type="protein sequence ID" value="MXN98706.1"/>
    <property type="molecule type" value="Genomic_DNA"/>
</dbReference>
<evidence type="ECO:0000256" key="3">
    <source>
        <dbReference type="ARBA" id="ARBA00023163"/>
    </source>
</evidence>
<dbReference type="SMART" id="SM00345">
    <property type="entry name" value="HTH_GNTR"/>
    <property type="match status" value="1"/>
</dbReference>
<dbReference type="SUPFAM" id="SSF48008">
    <property type="entry name" value="GntR ligand-binding domain-like"/>
    <property type="match status" value="1"/>
</dbReference>
<dbReference type="OrthoDB" id="9806293at2"/>
<dbReference type="PANTHER" id="PTHR43537:SF45">
    <property type="entry name" value="GNTR FAMILY REGULATORY PROTEIN"/>
    <property type="match status" value="1"/>
</dbReference>
<dbReference type="Gene3D" id="1.20.120.530">
    <property type="entry name" value="GntR ligand-binding domain-like"/>
    <property type="match status" value="1"/>
</dbReference>
<evidence type="ECO:0000259" key="4">
    <source>
        <dbReference type="PROSITE" id="PS50949"/>
    </source>
</evidence>
<keyword evidence="1" id="KW-0805">Transcription regulation</keyword>
<dbReference type="SMART" id="SM00895">
    <property type="entry name" value="FCD"/>
    <property type="match status" value="1"/>
</dbReference>
<gene>
    <name evidence="5" type="ORF">GR156_00190</name>
</gene>
<dbReference type="InterPro" id="IPR000524">
    <property type="entry name" value="Tscrpt_reg_HTH_GntR"/>
</dbReference>
<dbReference type="Pfam" id="PF00392">
    <property type="entry name" value="GntR"/>
    <property type="match status" value="1"/>
</dbReference>
<comment type="caution">
    <text evidence="5">The sequence shown here is derived from an EMBL/GenBank/DDBJ whole genome shotgun (WGS) entry which is preliminary data.</text>
</comment>
<organism evidence="5 6">
    <name type="scientific">Shinella zoogloeoides</name>
    <name type="common">Crabtreella saccharophila</name>
    <dbReference type="NCBI Taxonomy" id="352475"/>
    <lineage>
        <taxon>Bacteria</taxon>
        <taxon>Pseudomonadati</taxon>
        <taxon>Pseudomonadota</taxon>
        <taxon>Alphaproteobacteria</taxon>
        <taxon>Hyphomicrobiales</taxon>
        <taxon>Rhizobiaceae</taxon>
        <taxon>Shinella</taxon>
    </lineage>
</organism>
<protein>
    <submittedName>
        <fullName evidence="5">FCD domain-containing protein</fullName>
    </submittedName>
</protein>
<dbReference type="InterPro" id="IPR011711">
    <property type="entry name" value="GntR_C"/>
</dbReference>